<comment type="caution">
    <text evidence="1">The sequence shown here is derived from an EMBL/GenBank/DDBJ whole genome shotgun (WGS) entry which is preliminary data.</text>
</comment>
<dbReference type="InterPro" id="IPR056852">
    <property type="entry name" value="AK17A/B"/>
</dbReference>
<evidence type="ECO:0000313" key="2">
    <source>
        <dbReference type="Proteomes" id="UP001152795"/>
    </source>
</evidence>
<dbReference type="CDD" id="cd12264">
    <property type="entry name" value="RRM_AKAP17A"/>
    <property type="match status" value="1"/>
</dbReference>
<dbReference type="AlphaFoldDB" id="A0A7D9HM17"/>
<evidence type="ECO:0000313" key="1">
    <source>
        <dbReference type="EMBL" id="CAB3985846.1"/>
    </source>
</evidence>
<accession>A0A7D9HM17</accession>
<dbReference type="Pfam" id="PF25015">
    <property type="entry name" value="RBD_AKAP-17A"/>
    <property type="match status" value="1"/>
</dbReference>
<dbReference type="OrthoDB" id="1918237at2759"/>
<dbReference type="EMBL" id="CACRXK020000930">
    <property type="protein sequence ID" value="CAB3985846.1"/>
    <property type="molecule type" value="Genomic_DNA"/>
</dbReference>
<dbReference type="PANTHER" id="PTHR12484">
    <property type="entry name" value="B-LYMPHOCYTE ANTIGEN-RELATED"/>
    <property type="match status" value="1"/>
</dbReference>
<keyword evidence="2" id="KW-1185">Reference proteome</keyword>
<sequence>MAAQVCNDTSDSVELCPARGLYLKPVTKLTILVGLPEIREVGITISNWEVMEKVKSMVAPVQFSVLRVVESSLEKIQFEAEVDTKALLARTITKLDGNMIKLSGLADALKVRAYEAKLKYPVKHDWQAFFRDAKDLNEWKPGERPDTIHVKGLPSKWFSDDKSGNKPVKEVIVSVFEKFGKIRYLDVPSLDPYRSRITKEHQSNFQTFCFGSELHFEVYIQYEDYQGFVNAMKGLKGMKLLLMSEGSKAATATIWFDFDKTCHLSETNIRKRNAERRRLIEEDRLEELRKARAKKEADEREREERRKAEEHAAELLRQIQESKRKKEERRKAREERRRQKREEKKRLERERKEREKQMLLEKDRIEKLRDTQARNVCEELFQRISDMLAEEEEARRKREKELAILAQIKEKKEKLEQELRKKEEDERMKKKQMEADEQQLRDKLLKNLTVMKERKAELEREILRKQIQGKIKMVSVVKTNT</sequence>
<gene>
    <name evidence="1" type="ORF">PACLA_8A083623</name>
</gene>
<dbReference type="Proteomes" id="UP001152795">
    <property type="component" value="Unassembled WGS sequence"/>
</dbReference>
<protein>
    <submittedName>
        <fullName evidence="1">A-kinase anchor 17A</fullName>
    </submittedName>
</protein>
<name>A0A7D9HM17_PARCT</name>
<proteinExistence type="predicted"/>
<organism evidence="1 2">
    <name type="scientific">Paramuricea clavata</name>
    <name type="common">Red gorgonian</name>
    <name type="synonym">Violescent sea-whip</name>
    <dbReference type="NCBI Taxonomy" id="317549"/>
    <lineage>
        <taxon>Eukaryota</taxon>
        <taxon>Metazoa</taxon>
        <taxon>Cnidaria</taxon>
        <taxon>Anthozoa</taxon>
        <taxon>Octocorallia</taxon>
        <taxon>Malacalcyonacea</taxon>
        <taxon>Plexauridae</taxon>
        <taxon>Paramuricea</taxon>
    </lineage>
</organism>
<dbReference type="PANTHER" id="PTHR12484:SF4">
    <property type="entry name" value="A-KINASE ANCHOR PROTEIN 17A"/>
    <property type="match status" value="1"/>
</dbReference>
<reference evidence="1" key="1">
    <citation type="submission" date="2020-04" db="EMBL/GenBank/DDBJ databases">
        <authorList>
            <person name="Alioto T."/>
            <person name="Alioto T."/>
            <person name="Gomez Garrido J."/>
        </authorList>
    </citation>
    <scope>NUCLEOTIDE SEQUENCE</scope>
    <source>
        <strain evidence="1">A484AB</strain>
    </source>
</reference>